<evidence type="ECO:0000256" key="5">
    <source>
        <dbReference type="ARBA" id="ARBA00023136"/>
    </source>
</evidence>
<gene>
    <name evidence="7" type="ORF">J9B83_13420</name>
</gene>
<protein>
    <submittedName>
        <fullName evidence="7">Anion permease</fullName>
    </submittedName>
</protein>
<feature type="transmembrane region" description="Helical" evidence="6">
    <location>
        <begin position="280"/>
        <end position="299"/>
    </location>
</feature>
<dbReference type="PIRSF" id="PIRSF002457">
    <property type="entry name" value="DASS"/>
    <property type="match status" value="1"/>
</dbReference>
<dbReference type="InterPro" id="IPR001898">
    <property type="entry name" value="SLC13A/DASS"/>
</dbReference>
<dbReference type="NCBIfam" id="TIGR00785">
    <property type="entry name" value="dass"/>
    <property type="match status" value="1"/>
</dbReference>
<feature type="transmembrane region" description="Helical" evidence="6">
    <location>
        <begin position="115"/>
        <end position="136"/>
    </location>
</feature>
<organism evidence="7 8">
    <name type="scientific">Marinomonas vulgaris</name>
    <dbReference type="NCBI Taxonomy" id="2823372"/>
    <lineage>
        <taxon>Bacteria</taxon>
        <taxon>Pseudomonadati</taxon>
        <taxon>Pseudomonadota</taxon>
        <taxon>Gammaproteobacteria</taxon>
        <taxon>Oceanospirillales</taxon>
        <taxon>Oceanospirillaceae</taxon>
        <taxon>Marinomonas</taxon>
    </lineage>
</organism>
<dbReference type="Pfam" id="PF00939">
    <property type="entry name" value="Na_sulph_symp"/>
    <property type="match status" value="1"/>
</dbReference>
<dbReference type="RefSeq" id="WP_211537345.1">
    <property type="nucleotide sequence ID" value="NZ_JAGSSV010000024.1"/>
</dbReference>
<feature type="transmembrane region" description="Helical" evidence="6">
    <location>
        <begin position="39"/>
        <end position="72"/>
    </location>
</feature>
<keyword evidence="8" id="KW-1185">Reference proteome</keyword>
<dbReference type="PANTHER" id="PTHR42826">
    <property type="entry name" value="DICARBOXYLATE TRANSPORTER 2.1, CHLOROPLASTIC"/>
    <property type="match status" value="1"/>
</dbReference>
<comment type="subcellular location">
    <subcellularLocation>
        <location evidence="1">Membrane</location>
        <topology evidence="1">Multi-pass membrane protein</topology>
    </subcellularLocation>
</comment>
<keyword evidence="5 6" id="KW-0472">Membrane</keyword>
<evidence type="ECO:0000256" key="2">
    <source>
        <dbReference type="ARBA" id="ARBA00007349"/>
    </source>
</evidence>
<dbReference type="Proteomes" id="UP000679722">
    <property type="component" value="Unassembled WGS sequence"/>
</dbReference>
<evidence type="ECO:0000256" key="4">
    <source>
        <dbReference type="ARBA" id="ARBA00022989"/>
    </source>
</evidence>
<comment type="caution">
    <text evidence="7">The sequence shown here is derived from an EMBL/GenBank/DDBJ whole genome shotgun (WGS) entry which is preliminary data.</text>
</comment>
<evidence type="ECO:0000256" key="3">
    <source>
        <dbReference type="ARBA" id="ARBA00022692"/>
    </source>
</evidence>
<feature type="transmembrane region" description="Helical" evidence="6">
    <location>
        <begin position="407"/>
        <end position="430"/>
    </location>
</feature>
<dbReference type="InterPro" id="IPR030676">
    <property type="entry name" value="CitT-rel"/>
</dbReference>
<evidence type="ECO:0000256" key="1">
    <source>
        <dbReference type="ARBA" id="ARBA00004141"/>
    </source>
</evidence>
<accession>A0ABS5HE34</accession>
<feature type="transmembrane region" description="Helical" evidence="6">
    <location>
        <begin position="339"/>
        <end position="362"/>
    </location>
</feature>
<evidence type="ECO:0000313" key="8">
    <source>
        <dbReference type="Proteomes" id="UP000679722"/>
    </source>
</evidence>
<feature type="transmembrane region" description="Helical" evidence="6">
    <location>
        <begin position="227"/>
        <end position="250"/>
    </location>
</feature>
<reference evidence="8" key="2">
    <citation type="submission" date="2023-07" db="EMBL/GenBank/DDBJ databases">
        <title>Marinomonas vulgaris A79, complete genome.</title>
        <authorList>
            <person name="Ying J.-J."/>
        </authorList>
    </citation>
    <scope>NUCLEOTIDE SEQUENCE [LARGE SCALE GENOMIC DNA]</scope>
    <source>
        <strain evidence="8">A79</strain>
    </source>
</reference>
<evidence type="ECO:0000256" key="6">
    <source>
        <dbReference type="SAM" id="Phobius"/>
    </source>
</evidence>
<evidence type="ECO:0000313" key="7">
    <source>
        <dbReference type="EMBL" id="MBR7889921.1"/>
    </source>
</evidence>
<sequence>MTTASVRIIPGLISILATLMIWFVVPVPEGVTSNAWHLLALFVGTVVAIIGKAMPIGALAILAITLVALTGVTNDSPSGAIKDALSGFSNSLIWLIGIAIIISRGLAKTGLGNRIGYYFISLFGKKTIGIGYALAISELVIAPVTPSNTARGGGIIHPIMKSIASSFGSSPEEGTSRKIGHYLALVNYHINPITSAMFITATAPNPLIVKLIADATGSDISITWGTWALAALLPGLVCIALVPLVVYAIYPPEIKSTPDARTYAQSKLVEMGPMSYGEKIMVAVFAMLLVLWAGVPAAIFGPDLAVNTTAVAFLGLSVLLVTGVLSWDDVLKEKSAWDTVVWFSALVMMATYLNKLGLVTWFSHVVESNIEHLGFDWAISVVILVAIYFYVHYFFASTTAHITAMFAAFYAAGLALGAPPLYLGLLLAGASSLMMSLTHYATGTSPIIFGSGYVSMENWWVMGFIMSIVNLAVWGVVGGLWWKVLGYW</sequence>
<dbReference type="EMBL" id="JAGSSV010000024">
    <property type="protein sequence ID" value="MBR7889921.1"/>
    <property type="molecule type" value="Genomic_DNA"/>
</dbReference>
<feature type="transmembrane region" description="Helical" evidence="6">
    <location>
        <begin position="84"/>
        <end position="103"/>
    </location>
</feature>
<feature type="transmembrane region" description="Helical" evidence="6">
    <location>
        <begin position="6"/>
        <end position="27"/>
    </location>
</feature>
<reference evidence="7 8" key="1">
    <citation type="submission" date="2021-04" db="EMBL/GenBank/DDBJ databases">
        <authorList>
            <person name="Sun C."/>
        </authorList>
    </citation>
    <scope>NUCLEOTIDE SEQUENCE [LARGE SCALE GENOMIC DNA]</scope>
    <source>
        <strain evidence="7 8">A79</strain>
    </source>
</reference>
<feature type="transmembrane region" description="Helical" evidence="6">
    <location>
        <begin position="374"/>
        <end position="395"/>
    </location>
</feature>
<keyword evidence="4 6" id="KW-1133">Transmembrane helix</keyword>
<proteinExistence type="inferred from homology"/>
<name>A0ABS5HE34_9GAMM</name>
<keyword evidence="3 6" id="KW-0812">Transmembrane</keyword>
<feature type="transmembrane region" description="Helical" evidence="6">
    <location>
        <begin position="305"/>
        <end position="327"/>
    </location>
</feature>
<feature type="transmembrane region" description="Helical" evidence="6">
    <location>
        <begin position="459"/>
        <end position="482"/>
    </location>
</feature>
<comment type="similarity">
    <text evidence="2">Belongs to the SLC13A/DASS transporter (TC 2.A.47) family. DIT1 subfamily.</text>
</comment>